<comment type="caution">
    <text evidence="3">The sequence shown here is derived from an EMBL/GenBank/DDBJ whole genome shotgun (WGS) entry which is preliminary data.</text>
</comment>
<evidence type="ECO:0000256" key="1">
    <source>
        <dbReference type="SAM" id="MobiDB-lite"/>
    </source>
</evidence>
<evidence type="ECO:0000313" key="4">
    <source>
        <dbReference type="EMBL" id="OLO46724.1"/>
    </source>
</evidence>
<feature type="compositionally biased region" description="Basic and acidic residues" evidence="1">
    <location>
        <begin position="147"/>
        <end position="170"/>
    </location>
</feature>
<organism evidence="3 5">
    <name type="scientific">Actinomyces oris</name>
    <dbReference type="NCBI Taxonomy" id="544580"/>
    <lineage>
        <taxon>Bacteria</taxon>
        <taxon>Bacillati</taxon>
        <taxon>Actinomycetota</taxon>
        <taxon>Actinomycetes</taxon>
        <taxon>Actinomycetales</taxon>
        <taxon>Actinomycetaceae</taxon>
        <taxon>Actinomyces</taxon>
    </lineage>
</organism>
<evidence type="ECO:0000313" key="5">
    <source>
        <dbReference type="Proteomes" id="UP000185736"/>
    </source>
</evidence>
<name>A0A1Q8I3G8_9ACTO</name>
<feature type="transmembrane region" description="Helical" evidence="2">
    <location>
        <begin position="21"/>
        <end position="44"/>
    </location>
</feature>
<dbReference type="EMBL" id="MSGO01000007">
    <property type="protein sequence ID" value="OLL15650.1"/>
    <property type="molecule type" value="Genomic_DNA"/>
</dbReference>
<dbReference type="RefSeq" id="WP_075248384.1">
    <property type="nucleotide sequence ID" value="NZ_MSGO01000007.1"/>
</dbReference>
<evidence type="ECO:0000313" key="3">
    <source>
        <dbReference type="EMBL" id="OLL15650.1"/>
    </source>
</evidence>
<dbReference type="EMBL" id="MSKI01000192">
    <property type="protein sequence ID" value="OLO46724.1"/>
    <property type="molecule type" value="Genomic_DNA"/>
</dbReference>
<sequence length="170" mass="18570">MTSETRKPRITAAQRYWASMAAIVVATILIAGLLGGTVSVLTGARAGRSSMWGGMVVALVMLAGWTLGSRVRDRKKLDLPLWHRLTEEQAATLKQYHQWSRTGRIDQDDDVEATPSGRSGHRRSGRTGTGASKAAPSRKPPSQGAMSKRDRARAADVRRRRQDREGGPSH</sequence>
<gene>
    <name evidence="4" type="ORF">BKH30_12465</name>
    <name evidence="3" type="ORF">BKH32_01930</name>
</gene>
<accession>A0A1Q8I3G8</accession>
<reference evidence="5 6" key="1">
    <citation type="submission" date="2016-12" db="EMBL/GenBank/DDBJ databases">
        <title>Genomic comparison of strains in the 'Actinomyces naeslundii' group.</title>
        <authorList>
            <person name="Mughal S.R."/>
            <person name="Do T."/>
            <person name="Gilbert S.C."/>
            <person name="Witherden E.A."/>
            <person name="Didelot X."/>
            <person name="Beighton D."/>
        </authorList>
    </citation>
    <scope>NUCLEOTIDE SEQUENCE [LARGE SCALE GENOMIC DNA]</scope>
    <source>
        <strain evidence="4 6">S24V</strain>
        <strain evidence="3 5">S64C</strain>
    </source>
</reference>
<dbReference type="Proteomes" id="UP000186855">
    <property type="component" value="Unassembled WGS sequence"/>
</dbReference>
<keyword evidence="2" id="KW-1133">Transmembrane helix</keyword>
<proteinExistence type="predicted"/>
<dbReference type="Proteomes" id="UP000185736">
    <property type="component" value="Unassembled WGS sequence"/>
</dbReference>
<keyword evidence="2" id="KW-0812">Transmembrane</keyword>
<evidence type="ECO:0000256" key="2">
    <source>
        <dbReference type="SAM" id="Phobius"/>
    </source>
</evidence>
<protein>
    <submittedName>
        <fullName evidence="3">Uncharacterized protein</fullName>
    </submittedName>
</protein>
<keyword evidence="2" id="KW-0472">Membrane</keyword>
<feature type="region of interest" description="Disordered" evidence="1">
    <location>
        <begin position="96"/>
        <end position="170"/>
    </location>
</feature>
<dbReference type="AlphaFoldDB" id="A0A1Q8I3G8"/>
<evidence type="ECO:0000313" key="6">
    <source>
        <dbReference type="Proteomes" id="UP000186855"/>
    </source>
</evidence>
<feature type="transmembrane region" description="Helical" evidence="2">
    <location>
        <begin position="50"/>
        <end position="68"/>
    </location>
</feature>